<evidence type="ECO:0000256" key="1">
    <source>
        <dbReference type="PIRSR" id="PIRSR038896-50"/>
    </source>
</evidence>
<evidence type="ECO:0000313" key="4">
    <source>
        <dbReference type="EMBL" id="CAL6027334.1"/>
    </source>
</evidence>
<dbReference type="InterPro" id="IPR024884">
    <property type="entry name" value="NAPE-PLD"/>
</dbReference>
<evidence type="ECO:0000313" key="3">
    <source>
        <dbReference type="EMBL" id="CAI9950928.1"/>
    </source>
</evidence>
<dbReference type="InterPro" id="IPR001279">
    <property type="entry name" value="Metallo-B-lactamas"/>
</dbReference>
<reference evidence="3" key="1">
    <citation type="submission" date="2023-06" db="EMBL/GenBank/DDBJ databases">
        <authorList>
            <person name="Kurt Z."/>
        </authorList>
    </citation>
    <scope>NUCLEOTIDE SEQUENCE</scope>
</reference>
<dbReference type="EMBL" id="CATOUU010000819">
    <property type="protein sequence ID" value="CAI9950928.1"/>
    <property type="molecule type" value="Genomic_DNA"/>
</dbReference>
<dbReference type="GO" id="GO:0005737">
    <property type="term" value="C:cytoplasm"/>
    <property type="evidence" value="ECO:0007669"/>
    <property type="project" value="TreeGrafter"/>
</dbReference>
<reference evidence="4 5" key="2">
    <citation type="submission" date="2024-07" db="EMBL/GenBank/DDBJ databases">
        <authorList>
            <person name="Akdeniz Z."/>
        </authorList>
    </citation>
    <scope>NUCLEOTIDE SEQUENCE [LARGE SCALE GENOMIC DNA]</scope>
</reference>
<dbReference type="InterPro" id="IPR036866">
    <property type="entry name" value="RibonucZ/Hydroxyglut_hydro"/>
</dbReference>
<gene>
    <name evidence="4" type="ORF">HINF_LOCUS31276</name>
    <name evidence="3" type="ORF">HINF_LOCUS38573</name>
</gene>
<dbReference type="Proteomes" id="UP001642409">
    <property type="component" value="Unassembled WGS sequence"/>
</dbReference>
<keyword evidence="5" id="KW-1185">Reference proteome</keyword>
<dbReference type="Pfam" id="PF12706">
    <property type="entry name" value="Lactamase_B_2"/>
    <property type="match status" value="1"/>
</dbReference>
<dbReference type="GO" id="GO:0008270">
    <property type="term" value="F:zinc ion binding"/>
    <property type="evidence" value="ECO:0007669"/>
    <property type="project" value="InterPro"/>
</dbReference>
<dbReference type="PANTHER" id="PTHR15032:SF4">
    <property type="entry name" value="N-ACYL-PHOSPHATIDYLETHANOLAMINE-HYDROLYZING PHOSPHOLIPASE D"/>
    <property type="match status" value="1"/>
</dbReference>
<dbReference type="SUPFAM" id="SSF56281">
    <property type="entry name" value="Metallo-hydrolase/oxidoreductase"/>
    <property type="match status" value="1"/>
</dbReference>
<dbReference type="PIRSF" id="PIRSF038896">
    <property type="entry name" value="NAPE-PLD"/>
    <property type="match status" value="1"/>
</dbReference>
<dbReference type="AlphaFoldDB" id="A0AA86Q8C2"/>
<name>A0AA86Q8C2_9EUKA</name>
<dbReference type="EMBL" id="CAXDID020000104">
    <property type="protein sequence ID" value="CAL6027334.1"/>
    <property type="molecule type" value="Genomic_DNA"/>
</dbReference>
<organism evidence="3">
    <name type="scientific">Hexamita inflata</name>
    <dbReference type="NCBI Taxonomy" id="28002"/>
    <lineage>
        <taxon>Eukaryota</taxon>
        <taxon>Metamonada</taxon>
        <taxon>Diplomonadida</taxon>
        <taxon>Hexamitidae</taxon>
        <taxon>Hexamitinae</taxon>
        <taxon>Hexamita</taxon>
    </lineage>
</organism>
<evidence type="ECO:0000313" key="5">
    <source>
        <dbReference type="Proteomes" id="UP001642409"/>
    </source>
</evidence>
<feature type="binding site" evidence="1">
    <location>
        <position position="233"/>
    </location>
    <ligand>
        <name>an N-acyl-1,2-diacyl-sn-glycero-3-phosphoethanolamine</name>
        <dbReference type="ChEBI" id="CHEBI:62537"/>
    </ligand>
</feature>
<feature type="domain" description="Metallo-beta-lactamase" evidence="2">
    <location>
        <begin position="73"/>
        <end position="256"/>
    </location>
</feature>
<sequence length="306" mass="35572">MSSKVKTQFVNTSNIKTSVKGIMSIIKKMRETPRRYPDHPIQVAVENYNNLQNGQYVWFGHDSLMFKLNNKIIMVDPIFHNAALAKPFKYTQTFDLSLFPVIDCLILTHSHYDHIFKQTLKLLKVLAVFTPLNNTKHINSILKNAQIHELDWFQSYSYEDLKFTCVPGQHFSARTGCDRNESLWGGFCINDIYVSGDTGFNEKMFQNIHKQLPNIKYCFLENGQYSESWEAMHMLPKQTYRAFEILQGVQMFPIHFGKFCLTTHEWDEPAKYALQNADNIFAGQIGKIYTLSECVGKKYVDKSLYD</sequence>
<evidence type="ECO:0000259" key="2">
    <source>
        <dbReference type="Pfam" id="PF12706"/>
    </source>
</evidence>
<protein>
    <submittedName>
        <fullName evidence="3">Beta-lactamase superfamily domain-containing protein</fullName>
    </submittedName>
    <submittedName>
        <fullName evidence="4">Beta-lactamase_superfamily domain-containing protein</fullName>
    </submittedName>
</protein>
<proteinExistence type="predicted"/>
<dbReference type="GO" id="GO:0070290">
    <property type="term" value="F:N-acylphosphatidylethanolamine-specific phospholipase D activity"/>
    <property type="evidence" value="ECO:0007669"/>
    <property type="project" value="InterPro"/>
</dbReference>
<accession>A0AA86Q8C2</accession>
<dbReference type="Gene3D" id="3.60.15.10">
    <property type="entry name" value="Ribonuclease Z/Hydroxyacylglutathione hydrolase-like"/>
    <property type="match status" value="1"/>
</dbReference>
<dbReference type="PANTHER" id="PTHR15032">
    <property type="entry name" value="N-ACYL-PHOSPHATIDYLETHANOLAMINE-HYDROLYZING PHOSPHOLIPASE D"/>
    <property type="match status" value="1"/>
</dbReference>
<comment type="caution">
    <text evidence="3">The sequence shown here is derived from an EMBL/GenBank/DDBJ whole genome shotgun (WGS) entry which is preliminary data.</text>
</comment>
<feature type="binding site" evidence="1">
    <location>
        <position position="112"/>
    </location>
    <ligand>
        <name>an N-acyl-1,2-diacyl-sn-glycero-3-phosphoethanolamine</name>
        <dbReference type="ChEBI" id="CHEBI:62537"/>
    </ligand>
</feature>